<dbReference type="PANTHER" id="PTHR43792">
    <property type="entry name" value="GNAT FAMILY, PUTATIVE (AFU_ORTHOLOGUE AFUA_3G00765)-RELATED-RELATED"/>
    <property type="match status" value="1"/>
</dbReference>
<dbReference type="InterPro" id="IPR000182">
    <property type="entry name" value="GNAT_dom"/>
</dbReference>
<evidence type="ECO:0000313" key="2">
    <source>
        <dbReference type="EMBL" id="MDA3614871.1"/>
    </source>
</evidence>
<accession>A0ABT4UJ57</accession>
<sequence length="185" mass="21557">MKSDDRYLFTSERLGFRNWELTDIDEMFRINSDKEVMAFFPGVSTKEQTIAFIERMKSQLANKGFCYFAVDKLTDNQFIGFIGLSEQTYSAAFTPCVDIGWRIKSSEWNRGFATEGAKRCLDFAFNDLKMDKIYSIAPKINIKSEHIMTKIGMTKEYEFEHPLLVNDSRLKTCILYKIERINNAD</sequence>
<dbReference type="Pfam" id="PF13302">
    <property type="entry name" value="Acetyltransf_3"/>
    <property type="match status" value="1"/>
</dbReference>
<proteinExistence type="predicted"/>
<organism evidence="2 3">
    <name type="scientific">Polluticaenibacter yanchengensis</name>
    <dbReference type="NCBI Taxonomy" id="3014562"/>
    <lineage>
        <taxon>Bacteria</taxon>
        <taxon>Pseudomonadati</taxon>
        <taxon>Bacteroidota</taxon>
        <taxon>Chitinophagia</taxon>
        <taxon>Chitinophagales</taxon>
        <taxon>Chitinophagaceae</taxon>
        <taxon>Polluticaenibacter</taxon>
    </lineage>
</organism>
<evidence type="ECO:0000313" key="3">
    <source>
        <dbReference type="Proteomes" id="UP001210231"/>
    </source>
</evidence>
<keyword evidence="3" id="KW-1185">Reference proteome</keyword>
<dbReference type="RefSeq" id="WP_407031196.1">
    <property type="nucleotide sequence ID" value="NZ_JAQGEF010000008.1"/>
</dbReference>
<dbReference type="EMBL" id="JAQGEF010000008">
    <property type="protein sequence ID" value="MDA3614871.1"/>
    <property type="molecule type" value="Genomic_DNA"/>
</dbReference>
<feature type="domain" description="N-acetyltransferase" evidence="1">
    <location>
        <begin position="13"/>
        <end position="154"/>
    </location>
</feature>
<dbReference type="InterPro" id="IPR016181">
    <property type="entry name" value="Acyl_CoA_acyltransferase"/>
</dbReference>
<dbReference type="Gene3D" id="3.40.630.30">
    <property type="match status" value="1"/>
</dbReference>
<comment type="caution">
    <text evidence="2">The sequence shown here is derived from an EMBL/GenBank/DDBJ whole genome shotgun (WGS) entry which is preliminary data.</text>
</comment>
<dbReference type="SUPFAM" id="SSF55729">
    <property type="entry name" value="Acyl-CoA N-acyltransferases (Nat)"/>
    <property type="match status" value="1"/>
</dbReference>
<gene>
    <name evidence="2" type="ORF">O3P16_08625</name>
</gene>
<dbReference type="InterPro" id="IPR051531">
    <property type="entry name" value="N-acetyltransferase"/>
</dbReference>
<evidence type="ECO:0000259" key="1">
    <source>
        <dbReference type="Pfam" id="PF13302"/>
    </source>
</evidence>
<dbReference type="PANTHER" id="PTHR43792:SF1">
    <property type="entry name" value="N-ACETYLTRANSFERASE DOMAIN-CONTAINING PROTEIN"/>
    <property type="match status" value="1"/>
</dbReference>
<reference evidence="2 3" key="1">
    <citation type="submission" date="2022-12" db="EMBL/GenBank/DDBJ databases">
        <title>Chitinophagaceae gen. sp. nov., a new member of the family Chitinophagaceae, isolated from soil in a chemical factory.</title>
        <authorList>
            <person name="Ke Z."/>
        </authorList>
    </citation>
    <scope>NUCLEOTIDE SEQUENCE [LARGE SCALE GENOMIC DNA]</scope>
    <source>
        <strain evidence="2 3">LY-5</strain>
    </source>
</reference>
<name>A0ABT4UJ57_9BACT</name>
<protein>
    <submittedName>
        <fullName evidence="2">GNAT family N-acetyltransferase</fullName>
    </submittedName>
</protein>
<dbReference type="Proteomes" id="UP001210231">
    <property type="component" value="Unassembled WGS sequence"/>
</dbReference>